<evidence type="ECO:0000313" key="2">
    <source>
        <dbReference type="EMBL" id="MDE1465432.1"/>
    </source>
</evidence>
<dbReference type="Pfam" id="PF07238">
    <property type="entry name" value="PilZ"/>
    <property type="match status" value="1"/>
</dbReference>
<keyword evidence="3" id="KW-1185">Reference proteome</keyword>
<name>A0ABT5UIT1_9GAMM</name>
<evidence type="ECO:0000313" key="3">
    <source>
        <dbReference type="Proteomes" id="UP001528823"/>
    </source>
</evidence>
<organism evidence="2 3">
    <name type="scientific">Spartinivicinus poritis</name>
    <dbReference type="NCBI Taxonomy" id="2994640"/>
    <lineage>
        <taxon>Bacteria</taxon>
        <taxon>Pseudomonadati</taxon>
        <taxon>Pseudomonadota</taxon>
        <taxon>Gammaproteobacteria</taxon>
        <taxon>Oceanospirillales</taxon>
        <taxon>Zooshikellaceae</taxon>
        <taxon>Spartinivicinus</taxon>
    </lineage>
</organism>
<reference evidence="2 3" key="1">
    <citation type="submission" date="2022-11" db="EMBL/GenBank/DDBJ databases">
        <title>Spartinivicinus poritis sp. nov., isolated from scleractinian coral Porites lutea.</title>
        <authorList>
            <person name="Zhang G."/>
            <person name="Cai L."/>
            <person name="Wei Q."/>
        </authorList>
    </citation>
    <scope>NUCLEOTIDE SEQUENCE [LARGE SCALE GENOMIC DNA]</scope>
    <source>
        <strain evidence="2 3">A2-2</strain>
    </source>
</reference>
<accession>A0ABT5UIT1</accession>
<dbReference type="EMBL" id="JAPMOU010000063">
    <property type="protein sequence ID" value="MDE1465432.1"/>
    <property type="molecule type" value="Genomic_DNA"/>
</dbReference>
<proteinExistence type="predicted"/>
<protein>
    <submittedName>
        <fullName evidence="2">PilZ domain-containing protein</fullName>
    </submittedName>
</protein>
<comment type="caution">
    <text evidence="2">The sequence shown here is derived from an EMBL/GenBank/DDBJ whole genome shotgun (WGS) entry which is preliminary data.</text>
</comment>
<evidence type="ECO:0000259" key="1">
    <source>
        <dbReference type="Pfam" id="PF07238"/>
    </source>
</evidence>
<dbReference type="Gene3D" id="2.40.10.220">
    <property type="entry name" value="predicted glycosyltransferase like domains"/>
    <property type="match status" value="1"/>
</dbReference>
<gene>
    <name evidence="2" type="ORF">ORQ98_26045</name>
</gene>
<dbReference type="InterPro" id="IPR009875">
    <property type="entry name" value="PilZ_domain"/>
</dbReference>
<sequence>MTEQEQHEQRRSPRRAVRWKAAIKDGDNVIPAKTVNVSEHGVLLETEVNFKMRQIIPVMIQANNNSKSLTVYARAQVRHVVIRTVNFHIGLQFTEIQPEAQKFIALFAEGG</sequence>
<dbReference type="SUPFAM" id="SSF141371">
    <property type="entry name" value="PilZ domain-like"/>
    <property type="match status" value="1"/>
</dbReference>
<dbReference type="RefSeq" id="WP_274691739.1">
    <property type="nucleotide sequence ID" value="NZ_JAPMOU010000063.1"/>
</dbReference>
<feature type="domain" description="PilZ" evidence="1">
    <location>
        <begin position="8"/>
        <end position="103"/>
    </location>
</feature>
<dbReference type="Proteomes" id="UP001528823">
    <property type="component" value="Unassembled WGS sequence"/>
</dbReference>